<dbReference type="GO" id="GO:0006281">
    <property type="term" value="P:DNA repair"/>
    <property type="evidence" value="ECO:0007669"/>
    <property type="project" value="UniProtKB-KW"/>
</dbReference>
<dbReference type="InterPro" id="IPR051536">
    <property type="entry name" value="UDG_Type-4/5"/>
</dbReference>
<dbReference type="GO" id="GO:0004844">
    <property type="term" value="F:uracil DNA N-glycosylase activity"/>
    <property type="evidence" value="ECO:0007669"/>
    <property type="project" value="UniProtKB-EC"/>
</dbReference>
<dbReference type="SMART" id="SM00986">
    <property type="entry name" value="UDG"/>
    <property type="match status" value="1"/>
</dbReference>
<dbReference type="Pfam" id="PF03167">
    <property type="entry name" value="UDG"/>
    <property type="match status" value="1"/>
</dbReference>
<dbReference type="Gene3D" id="3.40.470.10">
    <property type="entry name" value="Uracil-DNA glycosylase-like domain"/>
    <property type="match status" value="1"/>
</dbReference>
<evidence type="ECO:0000259" key="12">
    <source>
        <dbReference type="SMART" id="SM00986"/>
    </source>
</evidence>
<keyword evidence="10" id="KW-0411">Iron-sulfur</keyword>
<evidence type="ECO:0000256" key="1">
    <source>
        <dbReference type="ARBA" id="ARBA00001400"/>
    </source>
</evidence>
<protein>
    <recommendedName>
        <fullName evidence="4">Type-4 uracil-DNA glycosylase</fullName>
        <ecNumber evidence="3">3.2.2.27</ecNumber>
    </recommendedName>
</protein>
<dbReference type="GO" id="GO:0046872">
    <property type="term" value="F:metal ion binding"/>
    <property type="evidence" value="ECO:0007669"/>
    <property type="project" value="UniProtKB-KW"/>
</dbReference>
<evidence type="ECO:0000256" key="11">
    <source>
        <dbReference type="ARBA" id="ARBA00023204"/>
    </source>
</evidence>
<evidence type="ECO:0000256" key="7">
    <source>
        <dbReference type="ARBA" id="ARBA00022763"/>
    </source>
</evidence>
<feature type="domain" description="Uracil-DNA glycosylase-like" evidence="12">
    <location>
        <begin position="130"/>
        <end position="281"/>
    </location>
</feature>
<evidence type="ECO:0000256" key="5">
    <source>
        <dbReference type="ARBA" id="ARBA00022485"/>
    </source>
</evidence>
<reference evidence="13" key="1">
    <citation type="submission" date="2023-01" db="EMBL/GenBank/DDBJ databases">
        <title>The genome sequence of Kordiimonadaceae bacterium 6D33.</title>
        <authorList>
            <person name="Liu Y."/>
        </authorList>
    </citation>
    <scope>NUCLEOTIDE SEQUENCE</scope>
    <source>
        <strain evidence="13">6D33</strain>
    </source>
</reference>
<sequence>MMNRGNEITSDMDPAFLLAWHVEMGADEAIGFDPVDRFTAPSAPEIRMPAAPRPAAADGAPRTVADIVAPTVPVAGPRVIEARPVQSVIGAGPAEAVRVAASCNNLEELRAAIEAFDGGTLKRGAKCTVFADGVPGAPLMVVGEAPGADEDREGRPFVGASGQFLDRMLAAAGLSRQSNVYISNVVPWRPLGNRTPDPAVIAMCLPFLMRHIELAKPQALLLVGKVPTGALFGSDDGITRLRGKMRDITAGGLTLPAMPTYHPAFLLRQPAQKGQAWRDLLTIRERLTL</sequence>
<dbReference type="PANTHER" id="PTHR33693:SF1">
    <property type="entry name" value="TYPE-4 URACIL-DNA GLYCOSYLASE"/>
    <property type="match status" value="1"/>
</dbReference>
<comment type="catalytic activity">
    <reaction evidence="1">
        <text>Hydrolyzes single-stranded DNA or mismatched double-stranded DNA and polynucleotides, releasing free uracil.</text>
        <dbReference type="EC" id="3.2.2.27"/>
    </reaction>
</comment>
<dbReference type="InterPro" id="IPR005122">
    <property type="entry name" value="Uracil-DNA_glycosylase-like"/>
</dbReference>
<organism evidence="13 14">
    <name type="scientific">Gimibacter soli</name>
    <dbReference type="NCBI Taxonomy" id="3024400"/>
    <lineage>
        <taxon>Bacteria</taxon>
        <taxon>Pseudomonadati</taxon>
        <taxon>Pseudomonadota</taxon>
        <taxon>Alphaproteobacteria</taxon>
        <taxon>Kordiimonadales</taxon>
        <taxon>Temperatibacteraceae</taxon>
        <taxon>Gimibacter</taxon>
    </lineage>
</organism>
<dbReference type="EC" id="3.2.2.27" evidence="3"/>
<keyword evidence="6" id="KW-0479">Metal-binding</keyword>
<evidence type="ECO:0000256" key="2">
    <source>
        <dbReference type="ARBA" id="ARBA00006521"/>
    </source>
</evidence>
<dbReference type="NCBIfam" id="TIGR00758">
    <property type="entry name" value="UDG_fam4"/>
    <property type="match status" value="1"/>
</dbReference>
<gene>
    <name evidence="13" type="ORF">PH603_14520</name>
</gene>
<evidence type="ECO:0000256" key="10">
    <source>
        <dbReference type="ARBA" id="ARBA00023014"/>
    </source>
</evidence>
<dbReference type="InterPro" id="IPR036895">
    <property type="entry name" value="Uracil-DNA_glycosylase-like_sf"/>
</dbReference>
<dbReference type="EMBL" id="CP116805">
    <property type="protein sequence ID" value="WCL53751.1"/>
    <property type="molecule type" value="Genomic_DNA"/>
</dbReference>
<dbReference type="SUPFAM" id="SSF52141">
    <property type="entry name" value="Uracil-DNA glycosylase-like"/>
    <property type="match status" value="1"/>
</dbReference>
<proteinExistence type="inferred from homology"/>
<accession>A0AAE9XRD2</accession>
<keyword evidence="14" id="KW-1185">Reference proteome</keyword>
<dbReference type="SMART" id="SM00987">
    <property type="entry name" value="UreE_C"/>
    <property type="match status" value="1"/>
</dbReference>
<keyword evidence="7" id="KW-0227">DNA damage</keyword>
<dbReference type="RefSeq" id="WP_289503324.1">
    <property type="nucleotide sequence ID" value="NZ_CP116805.1"/>
</dbReference>
<keyword evidence="11" id="KW-0234">DNA repair</keyword>
<evidence type="ECO:0000313" key="14">
    <source>
        <dbReference type="Proteomes" id="UP001217500"/>
    </source>
</evidence>
<evidence type="ECO:0000256" key="6">
    <source>
        <dbReference type="ARBA" id="ARBA00022723"/>
    </source>
</evidence>
<evidence type="ECO:0000256" key="4">
    <source>
        <dbReference type="ARBA" id="ARBA00019403"/>
    </source>
</evidence>
<keyword evidence="9" id="KW-0408">Iron</keyword>
<dbReference type="PANTHER" id="PTHR33693">
    <property type="entry name" value="TYPE-5 URACIL-DNA GLYCOSYLASE"/>
    <property type="match status" value="1"/>
</dbReference>
<dbReference type="KEGG" id="gso:PH603_14520"/>
<keyword evidence="8" id="KW-0378">Hydrolase</keyword>
<comment type="similarity">
    <text evidence="2">Belongs to the uracil-DNA glycosylase (UDG) superfamily. Type 4 (UDGa) family.</text>
</comment>
<dbReference type="InterPro" id="IPR005273">
    <property type="entry name" value="Ura-DNA_glyco_family4"/>
</dbReference>
<dbReference type="AlphaFoldDB" id="A0AAE9XRD2"/>
<dbReference type="GO" id="GO:0051539">
    <property type="term" value="F:4 iron, 4 sulfur cluster binding"/>
    <property type="evidence" value="ECO:0007669"/>
    <property type="project" value="UniProtKB-KW"/>
</dbReference>
<name>A0AAE9XRD2_9PROT</name>
<evidence type="ECO:0000256" key="3">
    <source>
        <dbReference type="ARBA" id="ARBA00012030"/>
    </source>
</evidence>
<evidence type="ECO:0000256" key="9">
    <source>
        <dbReference type="ARBA" id="ARBA00023004"/>
    </source>
</evidence>
<dbReference type="Proteomes" id="UP001217500">
    <property type="component" value="Chromosome"/>
</dbReference>
<evidence type="ECO:0000313" key="13">
    <source>
        <dbReference type="EMBL" id="WCL53751.1"/>
    </source>
</evidence>
<dbReference type="CDD" id="cd10030">
    <property type="entry name" value="UDG-F4_TTUDGA_SPO1dp_like"/>
    <property type="match status" value="1"/>
</dbReference>
<evidence type="ECO:0000256" key="8">
    <source>
        <dbReference type="ARBA" id="ARBA00022801"/>
    </source>
</evidence>
<keyword evidence="5" id="KW-0004">4Fe-4S</keyword>